<dbReference type="Pfam" id="PF04073">
    <property type="entry name" value="tRNA_edit"/>
    <property type="match status" value="1"/>
</dbReference>
<name>A0A135P6K7_9HYPH</name>
<dbReference type="SUPFAM" id="SSF55826">
    <property type="entry name" value="YbaK/ProRS associated domain"/>
    <property type="match status" value="1"/>
</dbReference>
<accession>A0A135P6K7</accession>
<dbReference type="Gene3D" id="3.90.960.10">
    <property type="entry name" value="YbaK/aminoacyl-tRNA synthetase-associated domain"/>
    <property type="match status" value="1"/>
</dbReference>
<reference evidence="2 3" key="1">
    <citation type="submission" date="2015-11" db="EMBL/GenBank/DDBJ databases">
        <title>Draft genome sequence of Agrobacterium sp. R89-1.</title>
        <authorList>
            <person name="Zahradnik J."/>
            <person name="Kyslikova E."/>
            <person name="Palyzova A."/>
            <person name="Kyslik P."/>
        </authorList>
    </citation>
    <scope>NUCLEOTIDE SEQUENCE [LARGE SCALE GENOMIC DNA]</scope>
    <source>
        <strain evidence="2 3">R89-1</strain>
    </source>
</reference>
<dbReference type="InterPro" id="IPR036754">
    <property type="entry name" value="YbaK/aa-tRNA-synt-asso_dom_sf"/>
</dbReference>
<feature type="domain" description="YbaK/aminoacyl-tRNA synthetase-associated" evidence="1">
    <location>
        <begin position="66"/>
        <end position="140"/>
    </location>
</feature>
<dbReference type="GO" id="GO:0002161">
    <property type="term" value="F:aminoacyl-tRNA deacylase activity"/>
    <property type="evidence" value="ECO:0007669"/>
    <property type="project" value="InterPro"/>
</dbReference>
<gene>
    <name evidence="2" type="ORF">ATO67_21820</name>
</gene>
<evidence type="ECO:0000313" key="3">
    <source>
        <dbReference type="Proteomes" id="UP000070498"/>
    </source>
</evidence>
<dbReference type="Proteomes" id="UP000070498">
    <property type="component" value="Unassembled WGS sequence"/>
</dbReference>
<organism evidence="2 3">
    <name type="scientific">Agrobacterium bohemicum</name>
    <dbReference type="NCBI Taxonomy" id="2052828"/>
    <lineage>
        <taxon>Bacteria</taxon>
        <taxon>Pseudomonadati</taxon>
        <taxon>Pseudomonadota</taxon>
        <taxon>Alphaproteobacteria</taxon>
        <taxon>Hyphomicrobiales</taxon>
        <taxon>Rhizobiaceae</taxon>
        <taxon>Rhizobium/Agrobacterium group</taxon>
        <taxon>Agrobacterium</taxon>
    </lineage>
</organism>
<sequence>MSYADIASKLSGIFGRNFRHVNLDIDQLAERYHADGLDKDYAQTLASMDKWIEDGNEDRVTDGVLTLKVARYFGGIDARFADPATVFSLTGCVSGCVMPMCLHDKIPVIADFEVLERTNVWFNSGLLDHSIRMRTADWVAFARPRLDAIAERAPLLTDA</sequence>
<proteinExistence type="predicted"/>
<dbReference type="AlphaFoldDB" id="A0A135P6K7"/>
<dbReference type="EMBL" id="LNUW01000010">
    <property type="protein sequence ID" value="KXG87026.1"/>
    <property type="molecule type" value="Genomic_DNA"/>
</dbReference>
<dbReference type="STRING" id="2052828.ATO67_21820"/>
<keyword evidence="3" id="KW-1185">Reference proteome</keyword>
<comment type="caution">
    <text evidence="2">The sequence shown here is derived from an EMBL/GenBank/DDBJ whole genome shotgun (WGS) entry which is preliminary data.</text>
</comment>
<evidence type="ECO:0000259" key="1">
    <source>
        <dbReference type="Pfam" id="PF04073"/>
    </source>
</evidence>
<evidence type="ECO:0000313" key="2">
    <source>
        <dbReference type="EMBL" id="KXG87026.1"/>
    </source>
</evidence>
<dbReference type="InterPro" id="IPR007214">
    <property type="entry name" value="YbaK/aa-tRNA-synth-assoc-dom"/>
</dbReference>
<dbReference type="Gene3D" id="3.90.25.10">
    <property type="entry name" value="UDP-galactose 4-epimerase, domain 1"/>
    <property type="match status" value="1"/>
</dbReference>
<protein>
    <recommendedName>
        <fullName evidence="1">YbaK/aminoacyl-tRNA synthetase-associated domain-containing protein</fullName>
    </recommendedName>
</protein>